<feature type="short sequence motif" description="'HIGH' region" evidence="8">
    <location>
        <begin position="10"/>
        <end position="18"/>
    </location>
</feature>
<keyword evidence="11" id="KW-1185">Reference proteome</keyword>
<dbReference type="Pfam" id="PF00579">
    <property type="entry name" value="tRNA-synt_1b"/>
    <property type="match status" value="1"/>
</dbReference>
<comment type="subunit">
    <text evidence="8">Homodimer.</text>
</comment>
<feature type="binding site" evidence="8">
    <location>
        <position position="140"/>
    </location>
    <ligand>
        <name>L-tryptophan</name>
        <dbReference type="ChEBI" id="CHEBI:57912"/>
    </ligand>
</feature>
<feature type="binding site" evidence="8">
    <location>
        <begin position="152"/>
        <end position="154"/>
    </location>
    <ligand>
        <name>ATP</name>
        <dbReference type="ChEBI" id="CHEBI:30616"/>
    </ligand>
</feature>
<evidence type="ECO:0000256" key="9">
    <source>
        <dbReference type="RuleBase" id="RU363036"/>
    </source>
</evidence>
<evidence type="ECO:0000256" key="6">
    <source>
        <dbReference type="ARBA" id="ARBA00023146"/>
    </source>
</evidence>
<feature type="binding site" evidence="8">
    <location>
        <begin position="9"/>
        <end position="11"/>
    </location>
    <ligand>
        <name>ATP</name>
        <dbReference type="ChEBI" id="CHEBI:30616"/>
    </ligand>
</feature>
<dbReference type="PROSITE" id="PS00178">
    <property type="entry name" value="AA_TRNA_LIGASE_I"/>
    <property type="match status" value="1"/>
</dbReference>
<dbReference type="SUPFAM" id="SSF52374">
    <property type="entry name" value="Nucleotidylyl transferase"/>
    <property type="match status" value="1"/>
</dbReference>
<dbReference type="InterPro" id="IPR002306">
    <property type="entry name" value="Trp-tRNA-ligase"/>
</dbReference>
<dbReference type="RefSeq" id="WP_038103136.1">
    <property type="nucleotide sequence ID" value="NZ_JFDP01000065.1"/>
</dbReference>
<dbReference type="GO" id="GO:0005829">
    <property type="term" value="C:cytosol"/>
    <property type="evidence" value="ECO:0007669"/>
    <property type="project" value="TreeGrafter"/>
</dbReference>
<keyword evidence="5 8" id="KW-0648">Protein biosynthesis</keyword>
<dbReference type="InterPro" id="IPR024109">
    <property type="entry name" value="Trp-tRNA-ligase_bac-type"/>
</dbReference>
<dbReference type="GO" id="GO:0006436">
    <property type="term" value="P:tryptophanyl-tRNA aminoacylation"/>
    <property type="evidence" value="ECO:0007669"/>
    <property type="project" value="UniProtKB-UniRule"/>
</dbReference>
<feature type="short sequence motif" description="'KMSKS' region" evidence="8">
    <location>
        <begin position="200"/>
        <end position="204"/>
    </location>
</feature>
<dbReference type="FunFam" id="1.10.240.10:FF:000002">
    <property type="entry name" value="Tryptophan--tRNA ligase"/>
    <property type="match status" value="1"/>
</dbReference>
<evidence type="ECO:0000256" key="8">
    <source>
        <dbReference type="HAMAP-Rule" id="MF_00140"/>
    </source>
</evidence>
<dbReference type="InterPro" id="IPR001412">
    <property type="entry name" value="aa-tRNA-synth_I_CS"/>
</dbReference>
<protein>
    <recommendedName>
        <fullName evidence="8">Tryptophan--tRNA ligase</fullName>
        <ecNumber evidence="8">6.1.1.2</ecNumber>
    </recommendedName>
    <alternativeName>
        <fullName evidence="8">Tryptophanyl-tRNA synthetase</fullName>
        <shortName evidence="8">TrpRS</shortName>
    </alternativeName>
</protein>
<reference evidence="10 11" key="1">
    <citation type="submission" date="2014-02" db="EMBL/GenBank/DDBJ databases">
        <title>Genome sequence of Ureaplasma diversum strain 246.</title>
        <authorList>
            <person name="Sirand-Pugnet P."/>
            <person name="Breton M."/>
            <person name="Dordet-Frisoni E."/>
            <person name="Baranowski E."/>
            <person name="Barre A."/>
            <person name="Couture C."/>
            <person name="Dupuy V."/>
            <person name="Gaurivaud P."/>
            <person name="Jacob D."/>
            <person name="Lemaitre C."/>
            <person name="Manso-Silvan L."/>
            <person name="Nikolski M."/>
            <person name="Nouvel L.-X."/>
            <person name="Poumarat F."/>
            <person name="Tardy F."/>
            <person name="Thebault P."/>
            <person name="Theil S."/>
            <person name="Citti C."/>
            <person name="Thiaucourt F."/>
            <person name="Blanchard A."/>
        </authorList>
    </citation>
    <scope>NUCLEOTIDE SEQUENCE [LARGE SCALE GENOMIC DNA]</scope>
    <source>
        <strain evidence="10 11">NCTC 246</strain>
    </source>
</reference>
<dbReference type="InterPro" id="IPR050203">
    <property type="entry name" value="Trp-tRNA_synthetase"/>
</dbReference>
<evidence type="ECO:0000313" key="10">
    <source>
        <dbReference type="EMBL" id="KEZ22680.1"/>
    </source>
</evidence>
<feature type="binding site" evidence="8">
    <location>
        <begin position="200"/>
        <end position="204"/>
    </location>
    <ligand>
        <name>ATP</name>
        <dbReference type="ChEBI" id="CHEBI:30616"/>
    </ligand>
</feature>
<comment type="function">
    <text evidence="8">Catalyzes the attachment of tryptophan to tRNA(Trp).</text>
</comment>
<comment type="catalytic activity">
    <reaction evidence="7 8">
        <text>tRNA(Trp) + L-tryptophan + ATP = L-tryptophyl-tRNA(Trp) + AMP + diphosphate + H(+)</text>
        <dbReference type="Rhea" id="RHEA:24080"/>
        <dbReference type="Rhea" id="RHEA-COMP:9671"/>
        <dbReference type="Rhea" id="RHEA-COMP:9705"/>
        <dbReference type="ChEBI" id="CHEBI:15378"/>
        <dbReference type="ChEBI" id="CHEBI:30616"/>
        <dbReference type="ChEBI" id="CHEBI:33019"/>
        <dbReference type="ChEBI" id="CHEBI:57912"/>
        <dbReference type="ChEBI" id="CHEBI:78442"/>
        <dbReference type="ChEBI" id="CHEBI:78535"/>
        <dbReference type="ChEBI" id="CHEBI:456215"/>
        <dbReference type="EC" id="6.1.1.2"/>
    </reaction>
</comment>
<dbReference type="Proteomes" id="UP000028537">
    <property type="component" value="Unassembled WGS sequence"/>
</dbReference>
<comment type="subcellular location">
    <subcellularLocation>
        <location evidence="8">Cytoplasm</location>
    </subcellularLocation>
</comment>
<keyword evidence="6 8" id="KW-0030">Aminoacyl-tRNA synthetase</keyword>
<dbReference type="eggNOG" id="COG0180">
    <property type="taxonomic scope" value="Bacteria"/>
</dbReference>
<organism evidence="10 11">
    <name type="scientific">Ureaplasma diversum NCTC 246</name>
    <dbReference type="NCBI Taxonomy" id="1188241"/>
    <lineage>
        <taxon>Bacteria</taxon>
        <taxon>Bacillati</taxon>
        <taxon>Mycoplasmatota</taxon>
        <taxon>Mycoplasmoidales</taxon>
        <taxon>Mycoplasmoidaceae</taxon>
        <taxon>Ureaplasma</taxon>
    </lineage>
</organism>
<proteinExistence type="inferred from homology"/>
<evidence type="ECO:0000256" key="3">
    <source>
        <dbReference type="ARBA" id="ARBA00022741"/>
    </source>
</evidence>
<comment type="caution">
    <text evidence="10">The sequence shown here is derived from an EMBL/GenBank/DDBJ whole genome shotgun (WGS) entry which is preliminary data.</text>
</comment>
<dbReference type="EC" id="6.1.1.2" evidence="8"/>
<sequence length="333" mass="37311">MKRLVSGIQPTNNLTLGNYLGAIVNFVKLQEEYEVFLFVADLHSLTPNTFDNKDFVANKRAIVATYLAAGLDPNKACLFYQSSIKSIPLLSHILLCQTALGELERMTQFKDKATKAVKMANNTQLIPTGLLTYPTLMAADILIFNSNIVPVGQDQKQHLELTRVLAERFNKRYKETFTVPEVYIPPIGAKIMDLLDPSIKMSKSNPNPKGTIFLSDEPATIIKKIKGAVTDSLNKVHYDQENQPGISNLMTIYACLTNMSYEAIEQKYDGMNYGVFKTDLANLVSEYIAKIQSKINDWLKSDDLDIIIDNSSKKANQVAEQTIDLALKNMKFI</sequence>
<dbReference type="PANTHER" id="PTHR43766">
    <property type="entry name" value="TRYPTOPHAN--TRNA LIGASE, MITOCHONDRIAL"/>
    <property type="match status" value="1"/>
</dbReference>
<evidence type="ECO:0000313" key="11">
    <source>
        <dbReference type="Proteomes" id="UP000028537"/>
    </source>
</evidence>
<dbReference type="GO" id="GO:0004830">
    <property type="term" value="F:tryptophan-tRNA ligase activity"/>
    <property type="evidence" value="ECO:0007669"/>
    <property type="project" value="UniProtKB-UniRule"/>
</dbReference>
<evidence type="ECO:0000256" key="1">
    <source>
        <dbReference type="ARBA" id="ARBA00005594"/>
    </source>
</evidence>
<keyword evidence="3 8" id="KW-0547">Nucleotide-binding</keyword>
<comment type="similarity">
    <text evidence="1 8 9">Belongs to the class-I aminoacyl-tRNA synthetase family.</text>
</comment>
<dbReference type="CDD" id="cd00806">
    <property type="entry name" value="TrpRS_core"/>
    <property type="match status" value="1"/>
</dbReference>
<dbReference type="NCBIfam" id="TIGR00233">
    <property type="entry name" value="trpS"/>
    <property type="match status" value="1"/>
</dbReference>
<keyword evidence="8" id="KW-0963">Cytoplasm</keyword>
<gene>
    <name evidence="8 10" type="primary">trpS</name>
    <name evidence="10" type="ORF">UDIV_5340</name>
</gene>
<dbReference type="Gene3D" id="3.40.50.620">
    <property type="entry name" value="HUPs"/>
    <property type="match status" value="1"/>
</dbReference>
<feature type="binding site" evidence="8">
    <location>
        <begin position="17"/>
        <end position="18"/>
    </location>
    <ligand>
        <name>ATP</name>
        <dbReference type="ChEBI" id="CHEBI:30616"/>
    </ligand>
</feature>
<dbReference type="AlphaFoldDB" id="A0A084EXI8"/>
<dbReference type="InterPro" id="IPR014729">
    <property type="entry name" value="Rossmann-like_a/b/a_fold"/>
</dbReference>
<dbReference type="HAMAP" id="MF_00140_B">
    <property type="entry name" value="Trp_tRNA_synth_B"/>
    <property type="match status" value="1"/>
</dbReference>
<dbReference type="OrthoDB" id="9801042at2"/>
<dbReference type="PRINTS" id="PR01039">
    <property type="entry name" value="TRNASYNTHTRP"/>
</dbReference>
<evidence type="ECO:0000256" key="2">
    <source>
        <dbReference type="ARBA" id="ARBA00022598"/>
    </source>
</evidence>
<keyword evidence="2 8" id="KW-0436">Ligase</keyword>
<dbReference type="GO" id="GO:0005524">
    <property type="term" value="F:ATP binding"/>
    <property type="evidence" value="ECO:0007669"/>
    <property type="project" value="UniProtKB-UniRule"/>
</dbReference>
<dbReference type="InterPro" id="IPR002305">
    <property type="entry name" value="aa-tRNA-synth_Ic"/>
</dbReference>
<dbReference type="PANTHER" id="PTHR43766:SF1">
    <property type="entry name" value="TRYPTOPHAN--TRNA LIGASE, MITOCHONDRIAL"/>
    <property type="match status" value="1"/>
</dbReference>
<dbReference type="EMBL" id="JFDP01000065">
    <property type="protein sequence ID" value="KEZ22680.1"/>
    <property type="molecule type" value="Genomic_DNA"/>
</dbReference>
<dbReference type="Gene3D" id="1.10.240.10">
    <property type="entry name" value="Tyrosyl-Transfer RNA Synthetase"/>
    <property type="match status" value="1"/>
</dbReference>
<evidence type="ECO:0000256" key="7">
    <source>
        <dbReference type="ARBA" id="ARBA00049929"/>
    </source>
</evidence>
<feature type="binding site" evidence="8">
    <location>
        <position position="191"/>
    </location>
    <ligand>
        <name>ATP</name>
        <dbReference type="ChEBI" id="CHEBI:30616"/>
    </ligand>
</feature>
<accession>A0A084EXI8</accession>
<evidence type="ECO:0000256" key="5">
    <source>
        <dbReference type="ARBA" id="ARBA00022917"/>
    </source>
</evidence>
<keyword evidence="4 8" id="KW-0067">ATP-binding</keyword>
<name>A0A084EXI8_9BACT</name>
<evidence type="ECO:0000256" key="4">
    <source>
        <dbReference type="ARBA" id="ARBA00022840"/>
    </source>
</evidence>